<feature type="transmembrane region" description="Helical" evidence="1">
    <location>
        <begin position="12"/>
        <end position="32"/>
    </location>
</feature>
<sequence length="83" mass="9489">MRKRKKKKDRNIALLAKVFLFYNCFAYFPVILGGSPLIGRSHKQGKKLGCSRSTKIMWCRQQHTTKGANFTETPGKSSILKSR</sequence>
<reference evidence="2 3" key="1">
    <citation type="journal article" date="2021" name="BMC Genomics">
        <title>Datura genome reveals duplications of psychoactive alkaloid biosynthetic genes and high mutation rate following tissue culture.</title>
        <authorList>
            <person name="Rajewski A."/>
            <person name="Carter-House D."/>
            <person name="Stajich J."/>
            <person name="Litt A."/>
        </authorList>
    </citation>
    <scope>NUCLEOTIDE SEQUENCE [LARGE SCALE GENOMIC DNA]</scope>
    <source>
        <strain evidence="2">AR-01</strain>
    </source>
</reference>
<keyword evidence="1" id="KW-0472">Membrane</keyword>
<keyword evidence="1" id="KW-1133">Transmembrane helix</keyword>
<dbReference type="EMBL" id="JACEIK010001361">
    <property type="protein sequence ID" value="MCD7468671.1"/>
    <property type="molecule type" value="Genomic_DNA"/>
</dbReference>
<name>A0ABS8TB87_DATST</name>
<accession>A0ABS8TB87</accession>
<evidence type="ECO:0000313" key="3">
    <source>
        <dbReference type="Proteomes" id="UP000823775"/>
    </source>
</evidence>
<gene>
    <name evidence="2" type="ORF">HAX54_007063</name>
</gene>
<evidence type="ECO:0000313" key="2">
    <source>
        <dbReference type="EMBL" id="MCD7468671.1"/>
    </source>
</evidence>
<protein>
    <recommendedName>
        <fullName evidence="4">Secreted protein</fullName>
    </recommendedName>
</protein>
<proteinExistence type="predicted"/>
<evidence type="ECO:0000256" key="1">
    <source>
        <dbReference type="SAM" id="Phobius"/>
    </source>
</evidence>
<dbReference type="Proteomes" id="UP000823775">
    <property type="component" value="Unassembled WGS sequence"/>
</dbReference>
<organism evidence="2 3">
    <name type="scientific">Datura stramonium</name>
    <name type="common">Jimsonweed</name>
    <name type="synonym">Common thornapple</name>
    <dbReference type="NCBI Taxonomy" id="4076"/>
    <lineage>
        <taxon>Eukaryota</taxon>
        <taxon>Viridiplantae</taxon>
        <taxon>Streptophyta</taxon>
        <taxon>Embryophyta</taxon>
        <taxon>Tracheophyta</taxon>
        <taxon>Spermatophyta</taxon>
        <taxon>Magnoliopsida</taxon>
        <taxon>eudicotyledons</taxon>
        <taxon>Gunneridae</taxon>
        <taxon>Pentapetalae</taxon>
        <taxon>asterids</taxon>
        <taxon>lamiids</taxon>
        <taxon>Solanales</taxon>
        <taxon>Solanaceae</taxon>
        <taxon>Solanoideae</taxon>
        <taxon>Datureae</taxon>
        <taxon>Datura</taxon>
    </lineage>
</organism>
<comment type="caution">
    <text evidence="2">The sequence shown here is derived from an EMBL/GenBank/DDBJ whole genome shotgun (WGS) entry which is preliminary data.</text>
</comment>
<evidence type="ECO:0008006" key="4">
    <source>
        <dbReference type="Google" id="ProtNLM"/>
    </source>
</evidence>
<keyword evidence="3" id="KW-1185">Reference proteome</keyword>
<keyword evidence="1" id="KW-0812">Transmembrane</keyword>